<gene>
    <name evidence="1" type="ORF">O9G_000437</name>
</gene>
<dbReference type="HOGENOM" id="CLU_774222_0_0_1"/>
<dbReference type="Proteomes" id="UP000030755">
    <property type="component" value="Unassembled WGS sequence"/>
</dbReference>
<evidence type="ECO:0000313" key="2">
    <source>
        <dbReference type="Proteomes" id="UP000030755"/>
    </source>
</evidence>
<evidence type="ECO:0008006" key="3">
    <source>
        <dbReference type="Google" id="ProtNLM"/>
    </source>
</evidence>
<protein>
    <recommendedName>
        <fullName evidence="3">PCI domain-containing protein</fullName>
    </recommendedName>
</protein>
<name>A0A075AY86_ROZAC</name>
<reference evidence="1 2" key="1">
    <citation type="journal article" date="2013" name="Curr. Biol.">
        <title>Shared signatures of parasitism and phylogenomics unite Cryptomycota and microsporidia.</title>
        <authorList>
            <person name="James T.Y."/>
            <person name="Pelin A."/>
            <person name="Bonen L."/>
            <person name="Ahrendt S."/>
            <person name="Sain D."/>
            <person name="Corradi N."/>
            <person name="Stajich J.E."/>
        </authorList>
    </citation>
    <scope>NUCLEOTIDE SEQUENCE [LARGE SCALE GENOMIC DNA]</scope>
    <source>
        <strain evidence="1 2">CSF55</strain>
    </source>
</reference>
<evidence type="ECO:0000313" key="1">
    <source>
        <dbReference type="EMBL" id="EPZ33662.1"/>
    </source>
</evidence>
<dbReference type="AlphaFoldDB" id="A0A075AY86"/>
<accession>A0A075AY86</accession>
<dbReference type="EMBL" id="KE561047">
    <property type="protein sequence ID" value="EPZ33662.1"/>
    <property type="molecule type" value="Genomic_DNA"/>
</dbReference>
<organism evidence="1 2">
    <name type="scientific">Rozella allomycis (strain CSF55)</name>
    <dbReference type="NCBI Taxonomy" id="988480"/>
    <lineage>
        <taxon>Eukaryota</taxon>
        <taxon>Fungi</taxon>
        <taxon>Fungi incertae sedis</taxon>
        <taxon>Cryptomycota</taxon>
        <taxon>Cryptomycota incertae sedis</taxon>
        <taxon>Rozella</taxon>
    </lineage>
</organism>
<proteinExistence type="predicted"/>
<keyword evidence="2" id="KW-1185">Reference proteome</keyword>
<sequence>MFALKEQKELVQELCMKIAKVHPEPHSFISVAKENCIKSNNQVLLDLLLEQIQYFSDMDDKDFESTFELFILVCSSIDEEKFGETSLKIYEKCKTFFKDNCERLNKTMQALLYVVPEGSKLKVFIDYIKSVEACGNVFQFVEHLEDVLEDIRDWNLEAENNIDVLITLLNMFKTSGYYSSAYLVSVTLFQSTQESKYLEEAVESFKKSNKWIDPSFLFEKKELIKDNQELTCVLEGDVEKLLKDGNQEAANKAKWFKLLKLGNGDTFKLNDLKTLLSVECVEDFLLKAAKENIVDVSINQIEETVVIHSLQHLELRWQNIKEDLSEFFENLESWKNMATQIKPQGFVEEEMQKIIAAN</sequence>